<evidence type="ECO:0000313" key="3">
    <source>
        <dbReference type="Proteomes" id="UP001054902"/>
    </source>
</evidence>
<dbReference type="AlphaFoldDB" id="A0AAD3CTW4"/>
<name>A0AAD3CTW4_9STRA</name>
<accession>A0AAD3CTW4</accession>
<proteinExistence type="predicted"/>
<feature type="chain" id="PRO_5042120155" evidence="1">
    <location>
        <begin position="23"/>
        <end position="310"/>
    </location>
</feature>
<organism evidence="2 3">
    <name type="scientific">Chaetoceros tenuissimus</name>
    <dbReference type="NCBI Taxonomy" id="426638"/>
    <lineage>
        <taxon>Eukaryota</taxon>
        <taxon>Sar</taxon>
        <taxon>Stramenopiles</taxon>
        <taxon>Ochrophyta</taxon>
        <taxon>Bacillariophyta</taxon>
        <taxon>Coscinodiscophyceae</taxon>
        <taxon>Chaetocerotophycidae</taxon>
        <taxon>Chaetocerotales</taxon>
        <taxon>Chaetocerotaceae</taxon>
        <taxon>Chaetoceros</taxon>
    </lineage>
</organism>
<comment type="caution">
    <text evidence="2">The sequence shown here is derived from an EMBL/GenBank/DDBJ whole genome shotgun (WGS) entry which is preliminary data.</text>
</comment>
<gene>
    <name evidence="2" type="ORF">CTEN210_07010</name>
</gene>
<feature type="signal peptide" evidence="1">
    <location>
        <begin position="1"/>
        <end position="22"/>
    </location>
</feature>
<protein>
    <submittedName>
        <fullName evidence="2">Uncharacterized protein</fullName>
    </submittedName>
</protein>
<dbReference type="EMBL" id="BLLK01000040">
    <property type="protein sequence ID" value="GFH50534.1"/>
    <property type="molecule type" value="Genomic_DNA"/>
</dbReference>
<sequence length="310" mass="35741">MTSLVRLIIFCLVVFITREIYSDQNYLGSAYTTELKASNAPATKVYKSFRKKDSTNSSRINTNFDNRSKLILANKISRAVGSINSSLNSRDNFNITIIGQLGGEIGNHLSYILGMYTVSHRLKEKFNITSHIRFRHQDRRKWVNGYNSMQSCFPKFRGVDFSFFNSPNFKPLMDSQPISPMEDPDEIVRFALDHSSTFRSSTGTHPSSPFIYLKNAMVSSNDIKKAQIIRFRNLFQFDMDNPKCCNPDMSPYANETVFHFRNFKREMPRRYKSLCFAEMGANETFIELFSDAKFGDNVAMTKRPKILQMS</sequence>
<keyword evidence="3" id="KW-1185">Reference proteome</keyword>
<evidence type="ECO:0000256" key="1">
    <source>
        <dbReference type="SAM" id="SignalP"/>
    </source>
</evidence>
<keyword evidence="1" id="KW-0732">Signal</keyword>
<dbReference type="Proteomes" id="UP001054902">
    <property type="component" value="Unassembled WGS sequence"/>
</dbReference>
<reference evidence="2 3" key="1">
    <citation type="journal article" date="2021" name="Sci. Rep.">
        <title>The genome of the diatom Chaetoceros tenuissimus carries an ancient integrated fragment of an extant virus.</title>
        <authorList>
            <person name="Hongo Y."/>
            <person name="Kimura K."/>
            <person name="Takaki Y."/>
            <person name="Yoshida Y."/>
            <person name="Baba S."/>
            <person name="Kobayashi G."/>
            <person name="Nagasaki K."/>
            <person name="Hano T."/>
            <person name="Tomaru Y."/>
        </authorList>
    </citation>
    <scope>NUCLEOTIDE SEQUENCE [LARGE SCALE GENOMIC DNA]</scope>
    <source>
        <strain evidence="2 3">NIES-3715</strain>
    </source>
</reference>
<evidence type="ECO:0000313" key="2">
    <source>
        <dbReference type="EMBL" id="GFH50534.1"/>
    </source>
</evidence>